<feature type="region of interest" description="Disordered" evidence="1">
    <location>
        <begin position="101"/>
        <end position="132"/>
    </location>
</feature>
<organism evidence="3 4">
    <name type="scientific">Iphiclides podalirius</name>
    <name type="common">scarce swallowtail</name>
    <dbReference type="NCBI Taxonomy" id="110791"/>
    <lineage>
        <taxon>Eukaryota</taxon>
        <taxon>Metazoa</taxon>
        <taxon>Ecdysozoa</taxon>
        <taxon>Arthropoda</taxon>
        <taxon>Hexapoda</taxon>
        <taxon>Insecta</taxon>
        <taxon>Pterygota</taxon>
        <taxon>Neoptera</taxon>
        <taxon>Endopterygota</taxon>
        <taxon>Lepidoptera</taxon>
        <taxon>Glossata</taxon>
        <taxon>Ditrysia</taxon>
        <taxon>Papilionoidea</taxon>
        <taxon>Papilionidae</taxon>
        <taxon>Papilioninae</taxon>
        <taxon>Iphiclides</taxon>
    </lineage>
</organism>
<feature type="compositionally biased region" description="Basic and acidic residues" evidence="1">
    <location>
        <begin position="101"/>
        <end position="121"/>
    </location>
</feature>
<keyword evidence="4" id="KW-1185">Reference proteome</keyword>
<proteinExistence type="predicted"/>
<reference evidence="3" key="1">
    <citation type="submission" date="2022-03" db="EMBL/GenBank/DDBJ databases">
        <authorList>
            <person name="Martin H S."/>
        </authorList>
    </citation>
    <scope>NUCLEOTIDE SEQUENCE</scope>
</reference>
<protein>
    <submittedName>
        <fullName evidence="3">Uncharacterized protein</fullName>
    </submittedName>
</protein>
<evidence type="ECO:0000313" key="3">
    <source>
        <dbReference type="EMBL" id="CAH2062528.1"/>
    </source>
</evidence>
<name>A0ABN8INI0_9NEOP</name>
<gene>
    <name evidence="3" type="ORF">IPOD504_LOCUS12057</name>
</gene>
<feature type="region of interest" description="Disordered" evidence="1">
    <location>
        <begin position="162"/>
        <end position="225"/>
    </location>
</feature>
<feature type="compositionally biased region" description="Basic residues" evidence="1">
    <location>
        <begin position="169"/>
        <end position="182"/>
    </location>
</feature>
<feature type="non-terminal residue" evidence="3">
    <location>
        <position position="250"/>
    </location>
</feature>
<evidence type="ECO:0000313" key="4">
    <source>
        <dbReference type="Proteomes" id="UP000837857"/>
    </source>
</evidence>
<keyword evidence="2" id="KW-0732">Signal</keyword>
<dbReference type="Proteomes" id="UP000837857">
    <property type="component" value="Chromosome 29"/>
</dbReference>
<dbReference type="EMBL" id="OW152841">
    <property type="protein sequence ID" value="CAH2062528.1"/>
    <property type="molecule type" value="Genomic_DNA"/>
</dbReference>
<accession>A0ABN8INI0</accession>
<feature type="region of interest" description="Disordered" evidence="1">
    <location>
        <begin position="47"/>
        <end position="76"/>
    </location>
</feature>
<evidence type="ECO:0000256" key="2">
    <source>
        <dbReference type="SAM" id="SignalP"/>
    </source>
</evidence>
<feature type="signal peptide" evidence="2">
    <location>
        <begin position="1"/>
        <end position="16"/>
    </location>
</feature>
<evidence type="ECO:0000256" key="1">
    <source>
        <dbReference type="SAM" id="MobiDB-lite"/>
    </source>
</evidence>
<feature type="chain" id="PRO_5045397179" evidence="2">
    <location>
        <begin position="17"/>
        <end position="250"/>
    </location>
</feature>
<sequence length="250" mass="27536">MMQVTILALYLLAAVAKIGGVLHMHVIEDQPLAVKFGRYADKSINVEERPGSLEQPESKGTPFTVRGGSEGMTEDNKGNVENIAKATPAIAPVGEKAKTEVLLDSRGVSKEKETSSPKRQETSSYSNEVSTRKKRCFNVPMCPAGYRRKGIALCVPNSISKSENGISKSVKKMGKPPKKEKKTKVVLDSRGASKEKETSSPKRRETSSYSNEVSTRKKRRIVERRRCPPPRIGHLDHSVCIILFPSLKMG</sequence>
<feature type="compositionally biased region" description="Basic and acidic residues" evidence="1">
    <location>
        <begin position="183"/>
        <end position="206"/>
    </location>
</feature>